<dbReference type="PANTHER" id="PTHR11183">
    <property type="entry name" value="GLYCOGENIN SUBFAMILY MEMBER"/>
    <property type="match status" value="1"/>
</dbReference>
<feature type="compositionally biased region" description="Basic and acidic residues" evidence="1">
    <location>
        <begin position="485"/>
        <end position="518"/>
    </location>
</feature>
<dbReference type="Gene3D" id="3.90.550.10">
    <property type="entry name" value="Spore Coat Polysaccharide Biosynthesis Protein SpsA, Chain A"/>
    <property type="match status" value="1"/>
</dbReference>
<evidence type="ECO:0000256" key="1">
    <source>
        <dbReference type="SAM" id="MobiDB-lite"/>
    </source>
</evidence>
<dbReference type="SUPFAM" id="SSF53448">
    <property type="entry name" value="Nucleotide-diphospho-sugar transferases"/>
    <property type="match status" value="1"/>
</dbReference>
<organism evidence="2 3">
    <name type="scientific">Candida oxycetoniae</name>
    <dbReference type="NCBI Taxonomy" id="497107"/>
    <lineage>
        <taxon>Eukaryota</taxon>
        <taxon>Fungi</taxon>
        <taxon>Dikarya</taxon>
        <taxon>Ascomycota</taxon>
        <taxon>Saccharomycotina</taxon>
        <taxon>Pichiomycetes</taxon>
        <taxon>Debaryomycetaceae</taxon>
        <taxon>Candida/Lodderomyces clade</taxon>
        <taxon>Candida</taxon>
    </lineage>
</organism>
<dbReference type="Proteomes" id="UP001202479">
    <property type="component" value="Unassembled WGS sequence"/>
</dbReference>
<feature type="compositionally biased region" description="Basic and acidic residues" evidence="1">
    <location>
        <begin position="372"/>
        <end position="384"/>
    </location>
</feature>
<evidence type="ECO:0000313" key="3">
    <source>
        <dbReference type="Proteomes" id="UP001202479"/>
    </source>
</evidence>
<dbReference type="GeneID" id="73379465"/>
<protein>
    <submittedName>
        <fullName evidence="2">GLG1</fullName>
    </submittedName>
</protein>
<dbReference type="InterPro" id="IPR002495">
    <property type="entry name" value="Glyco_trans_8"/>
</dbReference>
<dbReference type="InterPro" id="IPR029044">
    <property type="entry name" value="Nucleotide-diphossugar_trans"/>
</dbReference>
<proteinExistence type="predicted"/>
<reference evidence="2" key="1">
    <citation type="journal article" date="2022" name="DNA Res.">
        <title>Genome analysis of five recently described species of the CUG-Ser clade uncovers Candida theae as a new hybrid lineage with pathogenic potential in the Candida parapsilosis species complex.</title>
        <authorList>
            <person name="Mixao V."/>
            <person name="Del Olmo V."/>
            <person name="Hegedusova E."/>
            <person name="Saus E."/>
            <person name="Pryszcz L."/>
            <person name="Cillingova A."/>
            <person name="Nosek J."/>
            <person name="Gabaldon T."/>
        </authorList>
    </citation>
    <scope>NUCLEOTIDE SEQUENCE</scope>
    <source>
        <strain evidence="2">CBS 10844</strain>
    </source>
</reference>
<dbReference type="RefSeq" id="XP_049181096.1">
    <property type="nucleotide sequence ID" value="XM_049323015.1"/>
</dbReference>
<dbReference type="GO" id="GO:0016757">
    <property type="term" value="F:glycosyltransferase activity"/>
    <property type="evidence" value="ECO:0007669"/>
    <property type="project" value="InterPro"/>
</dbReference>
<keyword evidence="3" id="KW-1185">Reference proteome</keyword>
<comment type="caution">
    <text evidence="2">The sequence shown here is derived from an EMBL/GenBank/DDBJ whole genome shotgun (WGS) entry which is preliminary data.</text>
</comment>
<accession>A0AAI9WYG8</accession>
<feature type="region of interest" description="Disordered" evidence="1">
    <location>
        <begin position="353"/>
        <end position="399"/>
    </location>
</feature>
<sequence length="662" mass="75456">MTEAIFTLLYSADYLAGALVLGVQLQKIRKRSAKSIVLGILVDKSQFTSSQLQLLARYYDELNDVSPTSSTLHEKLECELARPELNKTFTKIELWSLQQYEKILYLDSDTLPLVSESSSSSIGDLLQLEFDENKILAAPDSGFPDVFNSGVFVLKPSQKVYKELQSLVEKSKIDSSVSFDGADQGLLNYFFNSKPNWVQQYVEKGEINVDNVVETNNWIKIPFLFNVTPSAAYEYWPAFKHFHKVVDQPEPSRGWGPGEYDNELLSTFDTLNRYRSAAIRHVSGQSSSSSSSSSSSQIQVMHFIGPYKPWASCATAHGIHKDWLKVWIEEFGERSISDVVNEGVLPDTEKQNYQHESQHLVEYSPSKPISNDVHDEEREDEKKHQPTNSDPFSLLDPSRYQRFKDTAIPSIDAMWDATKEAPPKHNKKESSQPEHAKDNVFENHLKAARYHDWDQPQETVVAPAEKTENIQKEEQVLETYDAVHTLEEKEKNEEKEGEAKQGEAKEGEAKQGEAKEGEDLGAGAVPQDAKKVASQPQPEVIEQPELYGHRYIEPERVFNESSNFFPVHILQDLEKVDISQDSNTFVSDEMKVAHLGADVSRYSQNNEILEEKGLIETHGFDNSFTEDQTPSHIQDDEEFIQVTPKLFPWEFREQYRPERSFD</sequence>
<dbReference type="EMBL" id="JAHUZD010000039">
    <property type="protein sequence ID" value="KAI3405351.2"/>
    <property type="molecule type" value="Genomic_DNA"/>
</dbReference>
<evidence type="ECO:0000313" key="2">
    <source>
        <dbReference type="EMBL" id="KAI3405351.2"/>
    </source>
</evidence>
<name>A0AAI9WYG8_9ASCO</name>
<gene>
    <name evidence="2" type="ORF">KGF56_001848</name>
</gene>
<feature type="region of interest" description="Disordered" evidence="1">
    <location>
        <begin position="485"/>
        <end position="545"/>
    </location>
</feature>
<dbReference type="AlphaFoldDB" id="A0AAI9WYG8"/>
<dbReference type="InterPro" id="IPR050587">
    <property type="entry name" value="GNT1/Glycosyltrans_8"/>
</dbReference>
<dbReference type="Pfam" id="PF01501">
    <property type="entry name" value="Glyco_transf_8"/>
    <property type="match status" value="1"/>
</dbReference>